<dbReference type="SMART" id="SM00355">
    <property type="entry name" value="ZnF_C2H2"/>
    <property type="match status" value="6"/>
</dbReference>
<feature type="domain" description="C2H2-type" evidence="6">
    <location>
        <begin position="373"/>
        <end position="407"/>
    </location>
</feature>
<feature type="domain" description="C2H2-type" evidence="6">
    <location>
        <begin position="313"/>
        <end position="342"/>
    </location>
</feature>
<organism evidence="8">
    <name type="scientific">Medioppia subpectinata</name>
    <dbReference type="NCBI Taxonomy" id="1979941"/>
    <lineage>
        <taxon>Eukaryota</taxon>
        <taxon>Metazoa</taxon>
        <taxon>Ecdysozoa</taxon>
        <taxon>Arthropoda</taxon>
        <taxon>Chelicerata</taxon>
        <taxon>Arachnida</taxon>
        <taxon>Acari</taxon>
        <taxon>Acariformes</taxon>
        <taxon>Sarcoptiformes</taxon>
        <taxon>Oribatida</taxon>
        <taxon>Brachypylina</taxon>
        <taxon>Oppioidea</taxon>
        <taxon>Oppiidae</taxon>
        <taxon>Medioppia</taxon>
    </lineage>
</organism>
<dbReference type="PROSITE" id="PS00028">
    <property type="entry name" value="ZINC_FINGER_C2H2_1"/>
    <property type="match status" value="2"/>
</dbReference>
<feature type="non-terminal residue" evidence="8">
    <location>
        <position position="1"/>
    </location>
</feature>
<name>A0A7R9Q8C7_9ACAR</name>
<dbReference type="GO" id="GO:0008270">
    <property type="term" value="F:zinc ion binding"/>
    <property type="evidence" value="ECO:0007669"/>
    <property type="project" value="UniProtKB-KW"/>
</dbReference>
<dbReference type="InterPro" id="IPR013087">
    <property type="entry name" value="Znf_C2H2_type"/>
</dbReference>
<dbReference type="SUPFAM" id="SSF57667">
    <property type="entry name" value="beta-beta-alpha zinc fingers"/>
    <property type="match status" value="3"/>
</dbReference>
<dbReference type="PANTHER" id="PTHR19818">
    <property type="entry name" value="ZINC FINGER PROTEIN ZIC AND GLI"/>
    <property type="match status" value="1"/>
</dbReference>
<evidence type="ECO:0000259" key="7">
    <source>
        <dbReference type="PROSITE" id="PS50808"/>
    </source>
</evidence>
<feature type="non-terminal residue" evidence="8">
    <location>
        <position position="440"/>
    </location>
</feature>
<dbReference type="InterPro" id="IPR036236">
    <property type="entry name" value="Znf_C2H2_sf"/>
</dbReference>
<evidence type="ECO:0000256" key="3">
    <source>
        <dbReference type="ARBA" id="ARBA00022771"/>
    </source>
</evidence>
<evidence type="ECO:0000313" key="8">
    <source>
        <dbReference type="EMBL" id="CAD7636124.1"/>
    </source>
</evidence>
<evidence type="ECO:0000256" key="2">
    <source>
        <dbReference type="ARBA" id="ARBA00022737"/>
    </source>
</evidence>
<evidence type="ECO:0000256" key="1">
    <source>
        <dbReference type="ARBA" id="ARBA00022723"/>
    </source>
</evidence>
<evidence type="ECO:0000259" key="6">
    <source>
        <dbReference type="PROSITE" id="PS50157"/>
    </source>
</evidence>
<protein>
    <submittedName>
        <fullName evidence="8">Uncharacterized protein</fullName>
    </submittedName>
</protein>
<evidence type="ECO:0000256" key="5">
    <source>
        <dbReference type="PROSITE-ProRule" id="PRU00042"/>
    </source>
</evidence>
<keyword evidence="4" id="KW-0862">Zinc</keyword>
<keyword evidence="3 5" id="KW-0863">Zinc-finger</keyword>
<dbReference type="EMBL" id="OC873053">
    <property type="protein sequence ID" value="CAD7636124.1"/>
    <property type="molecule type" value="Genomic_DNA"/>
</dbReference>
<gene>
    <name evidence="8" type="ORF">OSB1V03_LOCUS16513</name>
</gene>
<dbReference type="Proteomes" id="UP000759131">
    <property type="component" value="Unassembled WGS sequence"/>
</dbReference>
<dbReference type="GO" id="GO:0000978">
    <property type="term" value="F:RNA polymerase II cis-regulatory region sequence-specific DNA binding"/>
    <property type="evidence" value="ECO:0007669"/>
    <property type="project" value="TreeGrafter"/>
</dbReference>
<dbReference type="OrthoDB" id="6077919at2759"/>
<dbReference type="PROSITE" id="PS50157">
    <property type="entry name" value="ZINC_FINGER_C2H2_2"/>
    <property type="match status" value="6"/>
</dbReference>
<dbReference type="GO" id="GO:0045944">
    <property type="term" value="P:positive regulation of transcription by RNA polymerase II"/>
    <property type="evidence" value="ECO:0007669"/>
    <property type="project" value="UniProtKB-ARBA"/>
</dbReference>
<dbReference type="EMBL" id="CAJPIZ010018478">
    <property type="protein sequence ID" value="CAG2116554.1"/>
    <property type="molecule type" value="Genomic_DNA"/>
</dbReference>
<dbReference type="GO" id="GO:0000981">
    <property type="term" value="F:DNA-binding transcription factor activity, RNA polymerase II-specific"/>
    <property type="evidence" value="ECO:0007669"/>
    <property type="project" value="TreeGrafter"/>
</dbReference>
<dbReference type="GO" id="GO:0005634">
    <property type="term" value="C:nucleus"/>
    <property type="evidence" value="ECO:0007669"/>
    <property type="project" value="TreeGrafter"/>
</dbReference>
<sequence>DTFNDNNDEYYNDKCFLTSLLQSSDERLSFESRNGKSEVWSRFERILFNHLETSYVKCKQCDAIQKQTSNTGTTPLLRHNCNAKRRLTDCHSRGANNSNTFNAILRSKKCLTVEDKIRVENQTLKHLIKKCLDVIDKCLCVKRSVIFEKKQINVLIKGYNEWLFESQELDQLDDNKEEFENMFDNCFDSGLKLRTNECEDQLDFDEDYNQTNESKHKRLLISRRMKANSSIAASKLVMKKYYRQKSVIASEPMICDWPECGKQFRNSHNFQQHRNKHMGIHKYGCDWPGCEETFAKKVNYEMHMSLHTNEKKFKCDFPDCHYESCRNNLLQRHMKVHTGEKPFKCDWPGCEFRTSNKNGLRHHNYRHTGEKPWKCDWVSSDGNPCNWSFRQSTHLKAHRLKHTGERPYRCEWPNGICERKFASRQAMRFHSEKSHNYIVP</sequence>
<proteinExistence type="predicted"/>
<keyword evidence="1" id="KW-0479">Metal-binding</keyword>
<feature type="domain" description="C2H2-type" evidence="6">
    <location>
        <begin position="408"/>
        <end position="440"/>
    </location>
</feature>
<feature type="domain" description="C2H2-type" evidence="6">
    <location>
        <begin position="283"/>
        <end position="312"/>
    </location>
</feature>
<evidence type="ECO:0000256" key="4">
    <source>
        <dbReference type="ARBA" id="ARBA00022833"/>
    </source>
</evidence>
<keyword evidence="9" id="KW-1185">Reference proteome</keyword>
<dbReference type="AlphaFoldDB" id="A0A7R9Q8C7"/>
<dbReference type="PROSITE" id="PS50808">
    <property type="entry name" value="ZF_BED"/>
    <property type="match status" value="1"/>
</dbReference>
<dbReference type="Pfam" id="PF00096">
    <property type="entry name" value="zf-C2H2"/>
    <property type="match status" value="1"/>
</dbReference>
<feature type="domain" description="C2H2-type" evidence="6">
    <location>
        <begin position="253"/>
        <end position="282"/>
    </location>
</feature>
<dbReference type="Gene3D" id="3.30.160.60">
    <property type="entry name" value="Classic Zinc Finger"/>
    <property type="match status" value="6"/>
</dbReference>
<feature type="domain" description="C2H2-type" evidence="6">
    <location>
        <begin position="343"/>
        <end position="372"/>
    </location>
</feature>
<dbReference type="InterPro" id="IPR050329">
    <property type="entry name" value="GLI_C2H2-zinc-finger"/>
</dbReference>
<dbReference type="PANTHER" id="PTHR19818:SF139">
    <property type="entry name" value="PAIR-RULE PROTEIN ODD-PAIRED"/>
    <property type="match status" value="1"/>
</dbReference>
<feature type="domain" description="BED-type" evidence="7">
    <location>
        <begin position="34"/>
        <end position="98"/>
    </location>
</feature>
<dbReference type="InterPro" id="IPR003656">
    <property type="entry name" value="Znf_BED"/>
</dbReference>
<accession>A0A7R9Q8C7</accession>
<evidence type="ECO:0000313" key="9">
    <source>
        <dbReference type="Proteomes" id="UP000759131"/>
    </source>
</evidence>
<reference evidence="8" key="1">
    <citation type="submission" date="2020-11" db="EMBL/GenBank/DDBJ databases">
        <authorList>
            <person name="Tran Van P."/>
        </authorList>
    </citation>
    <scope>NUCLEOTIDE SEQUENCE</scope>
</reference>
<keyword evidence="2" id="KW-0677">Repeat</keyword>